<accession>V5XHM8</accession>
<gene>
    <name evidence="1" type="ORF">D174_14270</name>
</gene>
<name>V5XHM8_MYCNE</name>
<evidence type="ECO:0000313" key="2">
    <source>
        <dbReference type="Proteomes" id="UP000018763"/>
    </source>
</evidence>
<evidence type="ECO:0000313" key="1">
    <source>
        <dbReference type="EMBL" id="AHC27945.1"/>
    </source>
</evidence>
<dbReference type="Proteomes" id="UP000018763">
    <property type="component" value="Chromosome"/>
</dbReference>
<protein>
    <submittedName>
        <fullName evidence="1">Uncharacterized protein</fullName>
    </submittedName>
</protein>
<dbReference type="EMBL" id="CP006936">
    <property type="protein sequence ID" value="AHC27945.1"/>
    <property type="molecule type" value="Genomic_DNA"/>
</dbReference>
<dbReference type="AlphaFoldDB" id="V5XHM8"/>
<proteinExistence type="predicted"/>
<organism evidence="1 2">
    <name type="scientific">Mycolicibacterium neoaurum VKM Ac-1815D</name>
    <dbReference type="NCBI Taxonomy" id="700508"/>
    <lineage>
        <taxon>Bacteria</taxon>
        <taxon>Bacillati</taxon>
        <taxon>Actinomycetota</taxon>
        <taxon>Actinomycetes</taxon>
        <taxon>Mycobacteriales</taxon>
        <taxon>Mycobacteriaceae</taxon>
        <taxon>Mycolicibacterium</taxon>
    </lineage>
</organism>
<sequence>MPRPTAIVDCSHSRKQLVETSHDAPDRRRATRGHTVMLIVDSGAWGPVHT</sequence>
<reference evidence="1 2" key="1">
    <citation type="journal article" date="2014" name="Genome Announc.">
        <title>Complete Genome Sequence of Sterol-Transforming Mycobacterium neoaurum Strain VKM Ac-1815D.</title>
        <authorList>
            <person name="Shtratnikova V.Y."/>
            <person name="Bragin E.Y."/>
            <person name="Dovbnya D.V."/>
            <person name="Pekov Y.A."/>
            <person name="Schelkunov M.I."/>
            <person name="Strizhov N."/>
            <person name="Ivashina T.V."/>
            <person name="Ashapkin V.V."/>
            <person name="Donova M.V."/>
        </authorList>
    </citation>
    <scope>NUCLEOTIDE SEQUENCE [LARGE SCALE GENOMIC DNA]</scope>
    <source>
        <strain evidence="1 2">VKM Ac-1815D</strain>
    </source>
</reference>
<keyword evidence="2" id="KW-1185">Reference proteome</keyword>